<dbReference type="GO" id="GO:0019867">
    <property type="term" value="C:outer membrane"/>
    <property type="evidence" value="ECO:0007669"/>
    <property type="project" value="InterPro"/>
</dbReference>
<dbReference type="PANTHER" id="PTHR12815">
    <property type="entry name" value="SORTING AND ASSEMBLY MACHINERY SAMM50 PROTEIN FAMILY MEMBER"/>
    <property type="match status" value="1"/>
</dbReference>
<comment type="subcellular location">
    <subcellularLocation>
        <location evidence="1">Membrane</location>
    </subcellularLocation>
</comment>
<evidence type="ECO:0000256" key="1">
    <source>
        <dbReference type="ARBA" id="ARBA00004370"/>
    </source>
</evidence>
<gene>
    <name evidence="6" type="ORF">BST85_08620</name>
</gene>
<feature type="domain" description="Bacterial surface antigen (D15)" evidence="5">
    <location>
        <begin position="288"/>
        <end position="553"/>
    </location>
</feature>
<organism evidence="6 7">
    <name type="scientific">Aureitalea marina</name>
    <dbReference type="NCBI Taxonomy" id="930804"/>
    <lineage>
        <taxon>Bacteria</taxon>
        <taxon>Pseudomonadati</taxon>
        <taxon>Bacteroidota</taxon>
        <taxon>Flavobacteriia</taxon>
        <taxon>Flavobacteriales</taxon>
        <taxon>Flavobacteriaceae</taxon>
        <taxon>Aureitalea</taxon>
    </lineage>
</organism>
<dbReference type="Pfam" id="PF01103">
    <property type="entry name" value="Omp85"/>
    <property type="match status" value="1"/>
</dbReference>
<dbReference type="EMBL" id="MQUB01000001">
    <property type="protein sequence ID" value="PQB04947.1"/>
    <property type="molecule type" value="Genomic_DNA"/>
</dbReference>
<comment type="caution">
    <text evidence="6">The sequence shown here is derived from an EMBL/GenBank/DDBJ whole genome shotgun (WGS) entry which is preliminary data.</text>
</comment>
<sequence length="565" mass="64824">MKRTIRSLLYLNIYILAISWVNAQQISLQIDTDSPLDPVVKERLVLPTRLSDLSELTTFSDSLQNLLSKQGYIDISRPTNIKVNDSTYSISFQLGDRYALIRIDYDPENWNRKDLARLIPKVEDDNFILAVEQLEPTLQALTGIQSAKGDPFAKVQLRNIRKTEDNSLRASLSLESTQGRTIDSLVIRGYEKFPPSFVRYYAGIRIGDVFDQARLLEQANNINSLGFARSSRSPEVFFEPDQTTVYLYLEKRNNNLFDGILGFNTNEDDGNLEFNGYLNLELNNNLNYGEQLSINYKADGREQQNFRVALAMPYLLRSPLGVELELKIFKRDSTFSTTDQQARLTYQFDPKLIGSVGYKGYNSSNLRQDESLVQDVADYDAAFFTAGIRYIDNQDNILFPIKTLATIDSEWGKRETDTLNDDQYKIAIYAHHIFNLNLRNSIYLRNETRYIQSEDYLINELYRFGGINSIRGFNENSIDAQFYSVLNTEYRYQFNSGLYAHSIIDLGYFENSPLNLKEKLYSFGLGIGFSTQAGVFKLNIANGNSESQNFKFSNTKIHLSLSSRF</sequence>
<evidence type="ECO:0000256" key="4">
    <source>
        <dbReference type="ARBA" id="ARBA00023136"/>
    </source>
</evidence>
<evidence type="ECO:0000256" key="3">
    <source>
        <dbReference type="ARBA" id="ARBA00022692"/>
    </source>
</evidence>
<reference evidence="6 7" key="1">
    <citation type="submission" date="2016-11" db="EMBL/GenBank/DDBJ databases">
        <title>Trade-off between light-utilization and light-protection in marine flavobacteria.</title>
        <authorList>
            <person name="Kumagai Y."/>
        </authorList>
    </citation>
    <scope>NUCLEOTIDE SEQUENCE [LARGE SCALE GENOMIC DNA]</scope>
    <source>
        <strain evidence="6 7">NBRC 107741</strain>
    </source>
</reference>
<evidence type="ECO:0000313" key="7">
    <source>
        <dbReference type="Proteomes" id="UP000239800"/>
    </source>
</evidence>
<proteinExistence type="predicted"/>
<dbReference type="Proteomes" id="UP000239800">
    <property type="component" value="Unassembled WGS sequence"/>
</dbReference>
<keyword evidence="3" id="KW-0812">Transmembrane</keyword>
<evidence type="ECO:0000256" key="2">
    <source>
        <dbReference type="ARBA" id="ARBA00022452"/>
    </source>
</evidence>
<keyword evidence="2" id="KW-1134">Transmembrane beta strand</keyword>
<protein>
    <recommendedName>
        <fullName evidence="5">Bacterial surface antigen (D15) domain-containing protein</fullName>
    </recommendedName>
</protein>
<keyword evidence="4" id="KW-0472">Membrane</keyword>
<evidence type="ECO:0000313" key="6">
    <source>
        <dbReference type="EMBL" id="PQB04947.1"/>
    </source>
</evidence>
<accession>A0A2S7KQS3</accession>
<name>A0A2S7KQS3_9FLAO</name>
<dbReference type="PANTHER" id="PTHR12815:SF18">
    <property type="entry name" value="SORTING AND ASSEMBLY MACHINERY COMPONENT 50 HOMOLOG"/>
    <property type="match status" value="1"/>
</dbReference>
<dbReference type="Gene3D" id="2.40.160.50">
    <property type="entry name" value="membrane protein fhac: a member of the omp85/tpsb transporter family"/>
    <property type="match status" value="1"/>
</dbReference>
<keyword evidence="7" id="KW-1185">Reference proteome</keyword>
<dbReference type="InterPro" id="IPR039910">
    <property type="entry name" value="D15-like"/>
</dbReference>
<evidence type="ECO:0000259" key="5">
    <source>
        <dbReference type="Pfam" id="PF01103"/>
    </source>
</evidence>
<dbReference type="InterPro" id="IPR000184">
    <property type="entry name" value="Bac_surfAg_D15"/>
</dbReference>
<dbReference type="AlphaFoldDB" id="A0A2S7KQS3"/>